<name>A0A8T0Q1L5_PANVG</name>
<accession>A0A8T0Q1L5</accession>
<dbReference type="Proteomes" id="UP000823388">
    <property type="component" value="Chromosome 7N"/>
</dbReference>
<sequence>MPLLNSVSAEQTLSIPFSLFLPSCAASSCPLRPATSSRRRGLSTSRVDGRRPSPQSARSAPPRASCRCSYSRPPVRRPWRKSTWSPASMLDPAVGHGGRAGHHPPTASSLSPHAAVGHSPTRPEATSWPGSCWGSHCPGSMEEDDHSWGWKATLAPPLLAGATRI</sequence>
<evidence type="ECO:0000313" key="3">
    <source>
        <dbReference type="Proteomes" id="UP000823388"/>
    </source>
</evidence>
<protein>
    <submittedName>
        <fullName evidence="2">Uncharacterized protein</fullName>
    </submittedName>
</protein>
<gene>
    <name evidence="2" type="ORF">PVAP13_7NG026000</name>
</gene>
<evidence type="ECO:0000256" key="1">
    <source>
        <dbReference type="SAM" id="MobiDB-lite"/>
    </source>
</evidence>
<reference evidence="2" key="1">
    <citation type="submission" date="2020-05" db="EMBL/GenBank/DDBJ databases">
        <title>WGS assembly of Panicum virgatum.</title>
        <authorList>
            <person name="Lovell J.T."/>
            <person name="Jenkins J."/>
            <person name="Shu S."/>
            <person name="Juenger T.E."/>
            <person name="Schmutz J."/>
        </authorList>
    </citation>
    <scope>NUCLEOTIDE SEQUENCE</scope>
    <source>
        <strain evidence="2">AP13</strain>
    </source>
</reference>
<organism evidence="2 3">
    <name type="scientific">Panicum virgatum</name>
    <name type="common">Blackwell switchgrass</name>
    <dbReference type="NCBI Taxonomy" id="38727"/>
    <lineage>
        <taxon>Eukaryota</taxon>
        <taxon>Viridiplantae</taxon>
        <taxon>Streptophyta</taxon>
        <taxon>Embryophyta</taxon>
        <taxon>Tracheophyta</taxon>
        <taxon>Spermatophyta</taxon>
        <taxon>Magnoliopsida</taxon>
        <taxon>Liliopsida</taxon>
        <taxon>Poales</taxon>
        <taxon>Poaceae</taxon>
        <taxon>PACMAD clade</taxon>
        <taxon>Panicoideae</taxon>
        <taxon>Panicodae</taxon>
        <taxon>Paniceae</taxon>
        <taxon>Panicinae</taxon>
        <taxon>Panicum</taxon>
        <taxon>Panicum sect. Hiantes</taxon>
    </lineage>
</organism>
<dbReference type="AlphaFoldDB" id="A0A8T0Q1L5"/>
<keyword evidence="3" id="KW-1185">Reference proteome</keyword>
<evidence type="ECO:0000313" key="2">
    <source>
        <dbReference type="EMBL" id="KAG2565026.1"/>
    </source>
</evidence>
<feature type="region of interest" description="Disordered" evidence="1">
    <location>
        <begin position="28"/>
        <end position="129"/>
    </location>
</feature>
<dbReference type="EMBL" id="CM029050">
    <property type="protein sequence ID" value="KAG2565026.1"/>
    <property type="molecule type" value="Genomic_DNA"/>
</dbReference>
<feature type="compositionally biased region" description="Low complexity" evidence="1">
    <location>
        <begin position="42"/>
        <end position="69"/>
    </location>
</feature>
<proteinExistence type="predicted"/>
<comment type="caution">
    <text evidence="2">The sequence shown here is derived from an EMBL/GenBank/DDBJ whole genome shotgun (WGS) entry which is preliminary data.</text>
</comment>